<feature type="region of interest" description="Disordered" evidence="5">
    <location>
        <begin position="429"/>
        <end position="449"/>
    </location>
</feature>
<dbReference type="GO" id="GO:0009279">
    <property type="term" value="C:cell outer membrane"/>
    <property type="evidence" value="ECO:0007669"/>
    <property type="project" value="UniProtKB-SubCell"/>
</dbReference>
<evidence type="ECO:0000256" key="5">
    <source>
        <dbReference type="SAM" id="MobiDB-lite"/>
    </source>
</evidence>
<organism evidence="8 9">
    <name type="scientific">Acaryochloris thomasi RCC1774</name>
    <dbReference type="NCBI Taxonomy" id="1764569"/>
    <lineage>
        <taxon>Bacteria</taxon>
        <taxon>Bacillati</taxon>
        <taxon>Cyanobacteriota</taxon>
        <taxon>Cyanophyceae</taxon>
        <taxon>Acaryochloridales</taxon>
        <taxon>Acaryochloridaceae</taxon>
        <taxon>Acaryochloris</taxon>
        <taxon>Acaryochloris thomasi</taxon>
    </lineage>
</organism>
<evidence type="ECO:0000313" key="9">
    <source>
        <dbReference type="Proteomes" id="UP000248857"/>
    </source>
</evidence>
<proteinExistence type="predicted"/>
<evidence type="ECO:0000256" key="6">
    <source>
        <dbReference type="SAM" id="Phobius"/>
    </source>
</evidence>
<sequence length="565" mass="61303">MSNQLLIAPKVCPKCGSDKTFTRDERTLCFMCQTPLVEHVPMKIDQESPSGVIGRVRSSVFSNERLTLIWQKLGRRKVVVGSGLFGILLLGSGLILGARNIPSSVAQGSTELVALGDTFVGYSTLRSPEFQDSLQSQGIDVKYADDFDQASRAQKLSTGEADLIVTTLDQVLRHRPEGKIVAMWDYTQGADAVVLNTKKFPLLKDMDALAEEVKLAAQSGQQYSIVYAADTPSEYLALLLANKFPSFRLEQFNLIPVADASEAYKLLQDPSQNIAIAVLWEPFVSQAEKSGHKVVLSSADVPEAIIDVLVASNYFIKRQPEALSQVLAAYYGRIDGSRLDATALKQQIAKEAKVSGPEALTLLNGIHFFNAREANDWLNGNQIVPKIRYTGSILKASGRLNQLPEQPERLYTGKFLDLAIANSTALDQQLSGIRPNPPQAPPSPPKAQPVTNIGKISEDIRFDLSSVLLDPEDKATLDTVMETAKGFGGNTAIQITGHTSATGSPERNEVLSKGRVESVAQYLKGKKFSGDLIVKRVGSSSPLPGVDPADARNQRVEVEVVRTGG</sequence>
<evidence type="ECO:0000256" key="4">
    <source>
        <dbReference type="PROSITE-ProRule" id="PRU00473"/>
    </source>
</evidence>
<evidence type="ECO:0000256" key="2">
    <source>
        <dbReference type="ARBA" id="ARBA00023136"/>
    </source>
</evidence>
<dbReference type="SUPFAM" id="SSF53850">
    <property type="entry name" value="Periplasmic binding protein-like II"/>
    <property type="match status" value="1"/>
</dbReference>
<feature type="transmembrane region" description="Helical" evidence="6">
    <location>
        <begin position="78"/>
        <end position="98"/>
    </location>
</feature>
<evidence type="ECO:0000256" key="3">
    <source>
        <dbReference type="ARBA" id="ARBA00023237"/>
    </source>
</evidence>
<protein>
    <recommendedName>
        <fullName evidence="7">OmpA-like domain-containing protein</fullName>
    </recommendedName>
</protein>
<dbReference type="PANTHER" id="PTHR30329:SF21">
    <property type="entry name" value="LIPOPROTEIN YIAD-RELATED"/>
    <property type="match status" value="1"/>
</dbReference>
<name>A0A2W1JNT8_9CYAN</name>
<dbReference type="Gene3D" id="3.40.190.10">
    <property type="entry name" value="Periplasmic binding protein-like II"/>
    <property type="match status" value="2"/>
</dbReference>
<dbReference type="InterPro" id="IPR006665">
    <property type="entry name" value="OmpA-like"/>
</dbReference>
<comment type="caution">
    <text evidence="8">The sequence shown here is derived from an EMBL/GenBank/DDBJ whole genome shotgun (WGS) entry which is preliminary data.</text>
</comment>
<evidence type="ECO:0000259" key="7">
    <source>
        <dbReference type="PROSITE" id="PS51123"/>
    </source>
</evidence>
<dbReference type="Gene3D" id="3.30.1330.60">
    <property type="entry name" value="OmpA-like domain"/>
    <property type="match status" value="1"/>
</dbReference>
<keyword evidence="9" id="KW-1185">Reference proteome</keyword>
<comment type="subcellular location">
    <subcellularLocation>
        <location evidence="1">Cell outer membrane</location>
    </subcellularLocation>
</comment>
<dbReference type="InterPro" id="IPR036737">
    <property type="entry name" value="OmpA-like_sf"/>
</dbReference>
<keyword evidence="2 4" id="KW-0472">Membrane</keyword>
<keyword evidence="3" id="KW-0998">Cell outer membrane</keyword>
<dbReference type="RefSeq" id="WP_158535221.1">
    <property type="nucleotide sequence ID" value="NZ_CAWNWM010000033.1"/>
</dbReference>
<dbReference type="CDD" id="cd07185">
    <property type="entry name" value="OmpA_C-like"/>
    <property type="match status" value="1"/>
</dbReference>
<gene>
    <name evidence="8" type="ORF">C1752_10574</name>
</gene>
<feature type="domain" description="OmpA-like" evidence="7">
    <location>
        <begin position="449"/>
        <end position="565"/>
    </location>
</feature>
<dbReference type="InterPro" id="IPR006664">
    <property type="entry name" value="OMP_bac"/>
</dbReference>
<evidence type="ECO:0000256" key="1">
    <source>
        <dbReference type="ARBA" id="ARBA00004442"/>
    </source>
</evidence>
<dbReference type="PANTHER" id="PTHR30329">
    <property type="entry name" value="STATOR ELEMENT OF FLAGELLAR MOTOR COMPLEX"/>
    <property type="match status" value="1"/>
</dbReference>
<dbReference type="EMBL" id="PQWO01000033">
    <property type="protein sequence ID" value="PZD70567.1"/>
    <property type="molecule type" value="Genomic_DNA"/>
</dbReference>
<keyword evidence="6" id="KW-0812">Transmembrane</keyword>
<reference evidence="8 9" key="1">
    <citation type="journal article" date="2018" name="Sci. Rep.">
        <title>A novel species of the marine cyanobacterium Acaryochloris with a unique pigment content and lifestyle.</title>
        <authorList>
            <person name="Partensky F."/>
            <person name="Six C."/>
            <person name="Ratin M."/>
            <person name="Garczarek L."/>
            <person name="Vaulot D."/>
            <person name="Probert I."/>
            <person name="Calteau A."/>
            <person name="Gourvil P."/>
            <person name="Marie D."/>
            <person name="Grebert T."/>
            <person name="Bouchier C."/>
            <person name="Le Panse S."/>
            <person name="Gachenot M."/>
            <person name="Rodriguez F."/>
            <person name="Garrido J.L."/>
        </authorList>
    </citation>
    <scope>NUCLEOTIDE SEQUENCE [LARGE SCALE GENOMIC DNA]</scope>
    <source>
        <strain evidence="8 9">RCC1774</strain>
    </source>
</reference>
<feature type="compositionally biased region" description="Pro residues" evidence="5">
    <location>
        <begin position="435"/>
        <end position="447"/>
    </location>
</feature>
<accession>A0A2W1JNT8</accession>
<dbReference type="Pfam" id="PF00691">
    <property type="entry name" value="OmpA"/>
    <property type="match status" value="1"/>
</dbReference>
<dbReference type="PRINTS" id="PR01021">
    <property type="entry name" value="OMPADOMAIN"/>
</dbReference>
<dbReference type="Proteomes" id="UP000248857">
    <property type="component" value="Unassembled WGS sequence"/>
</dbReference>
<dbReference type="AlphaFoldDB" id="A0A2W1JNT8"/>
<dbReference type="SUPFAM" id="SSF103088">
    <property type="entry name" value="OmpA-like"/>
    <property type="match status" value="1"/>
</dbReference>
<dbReference type="InterPro" id="IPR050330">
    <property type="entry name" value="Bact_OuterMem_StrucFunc"/>
</dbReference>
<dbReference type="OrthoDB" id="524568at2"/>
<keyword evidence="6" id="KW-1133">Transmembrane helix</keyword>
<dbReference type="PROSITE" id="PS51123">
    <property type="entry name" value="OMPA_2"/>
    <property type="match status" value="1"/>
</dbReference>
<evidence type="ECO:0000313" key="8">
    <source>
        <dbReference type="EMBL" id="PZD70567.1"/>
    </source>
</evidence>